<sequence>MGNNYIIHLQIGNRIITEEEAIDNAEEQKAKGIKPHYALFDGDKKEKLSNPGWLIWSTWEDGVGVVVPRDDGKLVLLTGWQGNFAYC</sequence>
<accession>A0A8S5Q3P2</accession>
<reference evidence="1" key="1">
    <citation type="journal article" date="2021" name="Proc. Natl. Acad. Sci. U.S.A.">
        <title>A Catalog of Tens of Thousands of Viruses from Human Metagenomes Reveals Hidden Associations with Chronic Diseases.</title>
        <authorList>
            <person name="Tisza M.J."/>
            <person name="Buck C.B."/>
        </authorList>
    </citation>
    <scope>NUCLEOTIDE SEQUENCE</scope>
    <source>
        <strain evidence="1">CtVif31</strain>
    </source>
</reference>
<proteinExistence type="predicted"/>
<protein>
    <submittedName>
        <fullName evidence="1">Uncharacterized protein</fullName>
    </submittedName>
</protein>
<organism evidence="1">
    <name type="scientific">Siphoviridae sp. ctVif31</name>
    <dbReference type="NCBI Taxonomy" id="2825532"/>
    <lineage>
        <taxon>Viruses</taxon>
        <taxon>Duplodnaviria</taxon>
        <taxon>Heunggongvirae</taxon>
        <taxon>Uroviricota</taxon>
        <taxon>Caudoviricetes</taxon>
    </lineage>
</organism>
<name>A0A8S5Q3P2_9CAUD</name>
<dbReference type="EMBL" id="BK015567">
    <property type="protein sequence ID" value="DAE13624.1"/>
    <property type="molecule type" value="Genomic_DNA"/>
</dbReference>
<evidence type="ECO:0000313" key="1">
    <source>
        <dbReference type="EMBL" id="DAE13624.1"/>
    </source>
</evidence>